<evidence type="ECO:0000256" key="13">
    <source>
        <dbReference type="ARBA" id="ARBA00023136"/>
    </source>
</evidence>
<dbReference type="AlphaFoldDB" id="A0AAW9QI08"/>
<feature type="chain" id="PRO_5043094968" description="Phospholipase A1" evidence="17">
    <location>
        <begin position="25"/>
        <end position="381"/>
    </location>
</feature>
<evidence type="ECO:0000256" key="5">
    <source>
        <dbReference type="ARBA" id="ARBA00022452"/>
    </source>
</evidence>
<evidence type="ECO:0000256" key="1">
    <source>
        <dbReference type="ARBA" id="ARBA00000111"/>
    </source>
</evidence>
<comment type="subcellular location">
    <subcellularLocation>
        <location evidence="17">Cell outer membrane</location>
        <topology evidence="17">Multi-pass membrane protein</topology>
    </subcellularLocation>
    <text evidence="17">One of the very few enzymes located there.</text>
</comment>
<dbReference type="GO" id="GO:0008970">
    <property type="term" value="F:phospholipase A1 activity"/>
    <property type="evidence" value="ECO:0007669"/>
    <property type="project" value="UniProtKB-EC"/>
</dbReference>
<dbReference type="InterPro" id="IPR036541">
    <property type="entry name" value="PLipase_A1_sf"/>
</dbReference>
<name>A0AAW9QI08_9BURK</name>
<comment type="caution">
    <text evidence="19">The sequence shown here is derived from an EMBL/GenBank/DDBJ whole genome shotgun (WGS) entry which is preliminary data.</text>
</comment>
<dbReference type="Pfam" id="PF02253">
    <property type="entry name" value="PLA1"/>
    <property type="match status" value="1"/>
</dbReference>
<evidence type="ECO:0000256" key="14">
    <source>
        <dbReference type="ARBA" id="ARBA00023237"/>
    </source>
</evidence>
<dbReference type="Gene3D" id="2.40.230.10">
    <property type="entry name" value="Phospholipase A1"/>
    <property type="match status" value="1"/>
</dbReference>
<evidence type="ECO:0000256" key="10">
    <source>
        <dbReference type="ARBA" id="ARBA00022837"/>
    </source>
</evidence>
<dbReference type="CDD" id="cd00541">
    <property type="entry name" value="OMPLA"/>
    <property type="match status" value="1"/>
</dbReference>
<keyword evidence="10 16" id="KW-0106">Calcium</keyword>
<dbReference type="GO" id="GO:0005509">
    <property type="term" value="F:calcium ion binding"/>
    <property type="evidence" value="ECO:0007669"/>
    <property type="project" value="TreeGrafter"/>
</dbReference>
<protein>
    <recommendedName>
        <fullName evidence="17">Phospholipase A1</fullName>
        <ecNumber evidence="17">3.1.1.32</ecNumber>
        <ecNumber evidence="17">3.1.1.4</ecNumber>
    </recommendedName>
    <alternativeName>
        <fullName evidence="17">Phosphatidylcholine 1-acylhydrolase</fullName>
    </alternativeName>
</protein>
<evidence type="ECO:0000256" key="17">
    <source>
        <dbReference type="RuleBase" id="RU366027"/>
    </source>
</evidence>
<evidence type="ECO:0000256" key="6">
    <source>
        <dbReference type="ARBA" id="ARBA00022692"/>
    </source>
</evidence>
<sequence>MARHCLTVPAAAALAASIAPPTWAQQVPVIAEGTAPVERLTLADCAAIGPAADRLACYDRLAGRAQADPVPAAAVPTPPPEPEGSVDGTSVLAPKDAPVATANSPAGERSLLSKFWELDPQDKRGTFNFVGYHPNYVLPVRITNRINRRPSSPTQEAVAQPNAKRIEAKFQVSLRTKVAQGLVFPNADLWLAFTQQATWQVYTGADSKPFRNTDYEPEASYVIATTPSLRHLPFGWQWRYTQLGIAHQSNGQSDPLSRSWNRVFLGAGMERGDWSLTSRFLRRISEPRDSDNNPDLVDYRGRGEFQLNWASGLSTASLMYRTTLKDGRYGALQFEYTYPVLREQPNGLRWYVQVFSGYGETLTDYNFRQTSVGLGVSFLQF</sequence>
<dbReference type="Proteomes" id="UP001336250">
    <property type="component" value="Unassembled WGS sequence"/>
</dbReference>
<evidence type="ECO:0000256" key="16">
    <source>
        <dbReference type="PIRSR" id="PIRSR603187-2"/>
    </source>
</evidence>
<evidence type="ECO:0000256" key="7">
    <source>
        <dbReference type="ARBA" id="ARBA00022723"/>
    </source>
</evidence>
<evidence type="ECO:0000256" key="12">
    <source>
        <dbReference type="ARBA" id="ARBA00023098"/>
    </source>
</evidence>
<accession>A0AAW9QI08</accession>
<dbReference type="PRINTS" id="PR01486">
    <property type="entry name" value="PHPHLIPASEA1"/>
</dbReference>
<dbReference type="PANTHER" id="PTHR40457:SF1">
    <property type="entry name" value="PHOSPHOLIPASE A1"/>
    <property type="match status" value="1"/>
</dbReference>
<keyword evidence="11 17" id="KW-0442">Lipid degradation</keyword>
<evidence type="ECO:0000313" key="20">
    <source>
        <dbReference type="Proteomes" id="UP001336250"/>
    </source>
</evidence>
<dbReference type="SUPFAM" id="SSF56931">
    <property type="entry name" value="Outer membrane phospholipase A (OMPLA)"/>
    <property type="match status" value="1"/>
</dbReference>
<keyword evidence="8 17" id="KW-0732">Signal</keyword>
<comment type="catalytic activity">
    <reaction evidence="1 17">
        <text>a 1,2-diacyl-sn-glycero-3-phosphocholine + H2O = a 2-acyl-sn-glycero-3-phosphocholine + a fatty acid + H(+)</text>
        <dbReference type="Rhea" id="RHEA:18689"/>
        <dbReference type="ChEBI" id="CHEBI:15377"/>
        <dbReference type="ChEBI" id="CHEBI:15378"/>
        <dbReference type="ChEBI" id="CHEBI:28868"/>
        <dbReference type="ChEBI" id="CHEBI:57643"/>
        <dbReference type="ChEBI" id="CHEBI:57875"/>
        <dbReference type="EC" id="3.1.1.32"/>
    </reaction>
</comment>
<comment type="cofactor">
    <cofactor evidence="17">
        <name>Ca(2+)</name>
        <dbReference type="ChEBI" id="CHEBI:29108"/>
    </cofactor>
    <text evidence="17">Binds 1 Ca(2+) ion per monomer. In the dimeric form the Ca(2+) is bound by different amino acids with binding of each Ca(2+) shared with ligands coming from each monomer. The Ca(2+) ion may have a role in catalysis.</text>
</comment>
<keyword evidence="20" id="KW-1185">Reference proteome</keyword>
<dbReference type="EC" id="3.1.1.4" evidence="17"/>
<evidence type="ECO:0000256" key="15">
    <source>
        <dbReference type="PIRSR" id="PIRSR603187-1"/>
    </source>
</evidence>
<evidence type="ECO:0000256" key="9">
    <source>
        <dbReference type="ARBA" id="ARBA00022801"/>
    </source>
</evidence>
<keyword evidence="14 17" id="KW-0998">Cell outer membrane</keyword>
<keyword evidence="7 16" id="KW-0479">Metal-binding</keyword>
<keyword evidence="12 17" id="KW-0443">Lipid metabolism</keyword>
<comment type="function">
    <text evidence="17">Hydrolysis of phosphatidylcholine with phospholipase A2 (EC 3.1.1.4) and phospholipase A1 (EC 3.1.1.32) activities.</text>
</comment>
<dbReference type="InterPro" id="IPR003187">
    <property type="entry name" value="PLipase_A1"/>
</dbReference>
<evidence type="ECO:0000256" key="11">
    <source>
        <dbReference type="ARBA" id="ARBA00022963"/>
    </source>
</evidence>
<dbReference type="PANTHER" id="PTHR40457">
    <property type="entry name" value="PHOSPHOLIPASE A1"/>
    <property type="match status" value="1"/>
</dbReference>
<keyword evidence="5" id="KW-1134">Transmembrane beta strand</keyword>
<comment type="similarity">
    <text evidence="3 17">Belongs to the phospholipase A1 family.</text>
</comment>
<feature type="active site" description="Nucleophile" evidence="15">
    <location>
        <position position="249"/>
    </location>
</feature>
<comment type="subunit">
    <text evidence="4 17">Homodimer; dimerization is reversible, and the dimeric form is the active one.</text>
</comment>
<dbReference type="EC" id="3.1.1.32" evidence="17"/>
<organism evidence="19 20">
    <name type="scientific">Aquincola agrisoli</name>
    <dbReference type="NCBI Taxonomy" id="3119538"/>
    <lineage>
        <taxon>Bacteria</taxon>
        <taxon>Pseudomonadati</taxon>
        <taxon>Pseudomonadota</taxon>
        <taxon>Betaproteobacteria</taxon>
        <taxon>Burkholderiales</taxon>
        <taxon>Sphaerotilaceae</taxon>
        <taxon>Aquincola</taxon>
    </lineage>
</organism>
<dbReference type="EMBL" id="JAZIBG010000028">
    <property type="protein sequence ID" value="MEF7614690.1"/>
    <property type="molecule type" value="Genomic_DNA"/>
</dbReference>
<dbReference type="GO" id="GO:0009279">
    <property type="term" value="C:cell outer membrane"/>
    <property type="evidence" value="ECO:0007669"/>
    <property type="project" value="UniProtKB-SubCell"/>
</dbReference>
<proteinExistence type="inferred from homology"/>
<feature type="region of interest" description="Disordered" evidence="18">
    <location>
        <begin position="69"/>
        <end position="105"/>
    </location>
</feature>
<reference evidence="19 20" key="1">
    <citation type="submission" date="2024-02" db="EMBL/GenBank/DDBJ databases">
        <title>Genome sequence of Aquincola sp. MAHUQ-54.</title>
        <authorList>
            <person name="Huq M.A."/>
        </authorList>
    </citation>
    <scope>NUCLEOTIDE SEQUENCE [LARGE SCALE GENOMIC DNA]</scope>
    <source>
        <strain evidence="19 20">MAHUQ-54</strain>
    </source>
</reference>
<feature type="active site" description="Proton acceptor" evidence="15">
    <location>
        <position position="247"/>
    </location>
</feature>
<evidence type="ECO:0000256" key="8">
    <source>
        <dbReference type="ARBA" id="ARBA00022729"/>
    </source>
</evidence>
<keyword evidence="6" id="KW-0812">Transmembrane</keyword>
<feature type="binding site" description="in dimeric form" evidence="16">
    <location>
        <position position="207"/>
    </location>
    <ligand>
        <name>Ca(2+)</name>
        <dbReference type="ChEBI" id="CHEBI:29108"/>
        <label>1</label>
    </ligand>
</feature>
<evidence type="ECO:0000313" key="19">
    <source>
        <dbReference type="EMBL" id="MEF7614690.1"/>
    </source>
</evidence>
<dbReference type="GO" id="GO:0004623">
    <property type="term" value="F:phospholipase A2 activity"/>
    <property type="evidence" value="ECO:0007669"/>
    <property type="project" value="UniProtKB-EC"/>
</dbReference>
<comment type="catalytic activity">
    <reaction evidence="2 17">
        <text>a 1,2-diacyl-sn-glycero-3-phosphocholine + H2O = a 1-acyl-sn-glycero-3-phosphocholine + a fatty acid + H(+)</text>
        <dbReference type="Rhea" id="RHEA:15801"/>
        <dbReference type="ChEBI" id="CHEBI:15377"/>
        <dbReference type="ChEBI" id="CHEBI:15378"/>
        <dbReference type="ChEBI" id="CHEBI:28868"/>
        <dbReference type="ChEBI" id="CHEBI:57643"/>
        <dbReference type="ChEBI" id="CHEBI:58168"/>
        <dbReference type="EC" id="3.1.1.4"/>
    </reaction>
</comment>
<keyword evidence="9 17" id="KW-0378">Hydrolase</keyword>
<gene>
    <name evidence="19" type="ORF">V4F39_12280</name>
</gene>
<feature type="binding site" description="in dimeric form" evidence="16">
    <location>
        <position position="257"/>
    </location>
    <ligand>
        <name>Ca(2+)</name>
        <dbReference type="ChEBI" id="CHEBI:29108"/>
        <label>1</label>
    </ligand>
</feature>
<feature type="signal peptide" evidence="17">
    <location>
        <begin position="1"/>
        <end position="24"/>
    </location>
</feature>
<evidence type="ECO:0000256" key="4">
    <source>
        <dbReference type="ARBA" id="ARBA00011702"/>
    </source>
</evidence>
<dbReference type="GO" id="GO:0016042">
    <property type="term" value="P:lipid catabolic process"/>
    <property type="evidence" value="ECO:0007669"/>
    <property type="project" value="UniProtKB-KW"/>
</dbReference>
<keyword evidence="13" id="KW-0472">Membrane</keyword>
<evidence type="ECO:0000256" key="3">
    <source>
        <dbReference type="ARBA" id="ARBA00010525"/>
    </source>
</evidence>
<evidence type="ECO:0000256" key="18">
    <source>
        <dbReference type="SAM" id="MobiDB-lite"/>
    </source>
</evidence>
<evidence type="ECO:0000256" key="2">
    <source>
        <dbReference type="ARBA" id="ARBA00001604"/>
    </source>
</evidence>